<sequence>MAESLETLDVPLAQSDMNGSATIQEESCSNENELNVDDYDAIWDEINIGLQVFRYVTKSVMKGTISAVEQEAARQIVSKDAEIAFLNEKLRQFRNSGLSLCEGRDRFHEEVYSLRQQLDTISESLMNSEWGLSVSHYNNFDGAEDVSKHRVKEKSSKDGLTKEDSSKASNEDIFIDPIVLKHMDRDDLIIHFNKMMNQMKRQHDSALQEKTEEIFRLKRENLKKEGTTPWHLRNNKEFELMRKKICGVIAKLDEVLMENKRIIRSKTDVFPGQQDKMKVVNSHSHQLQYAPTDNEEDETCATPTKSSHFTFTEADYINQIKRLESDIEDASIETIIREEMQKILITEFISEIKMGLHGYEMEFNMNQDICSIIQNEAMAEAISNFNLLLRNSEENRSAETSSLQIQAIDKLILTVDSLDLVMREEEYLSQIGFESMKGHMDLLFHELGSLRGKIEKQDSYIYEKSMEFDVIVNRLEQALQHVHHDEIALNELNDRFRIVSDSQKELEQQNKVLHAIIKEKEKTFSSFIPKELEFTECMRSVVESMRCFEKFITDQQTTIANKVQHNESRFSLLKEQCKLIAKEGNTFKKKALRYKEISETRGFNLQRAELEVDLLGDEVEALTDLLAKIYIALDHYSPVLQYYTGVMEILNMIKKHLNMSK</sequence>
<protein>
    <recommendedName>
        <fullName evidence="5">WPP domain-associated protein</fullName>
    </recommendedName>
</protein>
<evidence type="ECO:0008006" key="5">
    <source>
        <dbReference type="Google" id="ProtNLM"/>
    </source>
</evidence>
<dbReference type="GeneID" id="102703515"/>
<dbReference type="OrthoDB" id="619142at2759"/>
<keyword evidence="1" id="KW-0175">Coiled coil</keyword>
<dbReference type="EnsemblPlants" id="OB09G10750.1">
    <property type="protein sequence ID" value="OB09G10750.1"/>
    <property type="gene ID" value="OB09G10750"/>
</dbReference>
<dbReference type="OMA" id="EIKMGLH"/>
<reference evidence="3" key="1">
    <citation type="journal article" date="2013" name="Nat. Commun.">
        <title>Whole-genome sequencing of Oryza brachyantha reveals mechanisms underlying Oryza genome evolution.</title>
        <authorList>
            <person name="Chen J."/>
            <person name="Huang Q."/>
            <person name="Gao D."/>
            <person name="Wang J."/>
            <person name="Lang Y."/>
            <person name="Liu T."/>
            <person name="Li B."/>
            <person name="Bai Z."/>
            <person name="Luis Goicoechea J."/>
            <person name="Liang C."/>
            <person name="Chen C."/>
            <person name="Zhang W."/>
            <person name="Sun S."/>
            <person name="Liao Y."/>
            <person name="Zhang X."/>
            <person name="Yang L."/>
            <person name="Song C."/>
            <person name="Wang M."/>
            <person name="Shi J."/>
            <person name="Liu G."/>
            <person name="Liu J."/>
            <person name="Zhou H."/>
            <person name="Zhou W."/>
            <person name="Yu Q."/>
            <person name="An N."/>
            <person name="Chen Y."/>
            <person name="Cai Q."/>
            <person name="Wang B."/>
            <person name="Liu B."/>
            <person name="Min J."/>
            <person name="Huang Y."/>
            <person name="Wu H."/>
            <person name="Li Z."/>
            <person name="Zhang Y."/>
            <person name="Yin Y."/>
            <person name="Song W."/>
            <person name="Jiang J."/>
            <person name="Jackson S.A."/>
            <person name="Wing R.A."/>
            <person name="Wang J."/>
            <person name="Chen M."/>
        </authorList>
    </citation>
    <scope>NUCLEOTIDE SEQUENCE [LARGE SCALE GENOMIC DNA]</scope>
    <source>
        <strain evidence="3">cv. IRGC 101232</strain>
    </source>
</reference>
<accession>J3MVP7</accession>
<dbReference type="HOGENOM" id="CLU_015336_0_0_1"/>
<dbReference type="PANTHER" id="PTHR33883:SF5">
    <property type="entry name" value="OS09G0133800 PROTEIN"/>
    <property type="match status" value="1"/>
</dbReference>
<feature type="region of interest" description="Disordered" evidence="2">
    <location>
        <begin position="145"/>
        <end position="166"/>
    </location>
</feature>
<dbReference type="STRING" id="4533.J3MVP7"/>
<keyword evidence="4" id="KW-1185">Reference proteome</keyword>
<name>J3MVP7_ORYBR</name>
<dbReference type="InterPro" id="IPR037490">
    <property type="entry name" value="WAP"/>
</dbReference>
<dbReference type="RefSeq" id="XP_006660433.1">
    <property type="nucleotide sequence ID" value="XM_006660370.3"/>
</dbReference>
<evidence type="ECO:0000313" key="3">
    <source>
        <dbReference type="EnsemblPlants" id="OB09G10750.1"/>
    </source>
</evidence>
<evidence type="ECO:0000256" key="1">
    <source>
        <dbReference type="SAM" id="Coils"/>
    </source>
</evidence>
<dbReference type="Proteomes" id="UP000006038">
    <property type="component" value="Chromosome 9"/>
</dbReference>
<feature type="coiled-coil region" evidence="1">
    <location>
        <begin position="489"/>
        <end position="523"/>
    </location>
</feature>
<reference evidence="3" key="2">
    <citation type="submission" date="2013-04" db="UniProtKB">
        <authorList>
            <consortium name="EnsemblPlants"/>
        </authorList>
    </citation>
    <scope>IDENTIFICATION</scope>
</reference>
<proteinExistence type="predicted"/>
<gene>
    <name evidence="3" type="primary">LOC102703515</name>
</gene>
<dbReference type="eggNOG" id="ENOG502QPVR">
    <property type="taxonomic scope" value="Eukaryota"/>
</dbReference>
<evidence type="ECO:0000256" key="2">
    <source>
        <dbReference type="SAM" id="MobiDB-lite"/>
    </source>
</evidence>
<dbReference type="KEGG" id="obr:102703515"/>
<dbReference type="PANTHER" id="PTHR33883">
    <property type="entry name" value="WPP DOMAIN-ASSOCIATED PROTEIN"/>
    <property type="match status" value="1"/>
</dbReference>
<dbReference type="Gramene" id="OB09G10750.1">
    <property type="protein sequence ID" value="OB09G10750.1"/>
    <property type="gene ID" value="OB09G10750"/>
</dbReference>
<organism evidence="3">
    <name type="scientific">Oryza brachyantha</name>
    <name type="common">malo sina</name>
    <dbReference type="NCBI Taxonomy" id="4533"/>
    <lineage>
        <taxon>Eukaryota</taxon>
        <taxon>Viridiplantae</taxon>
        <taxon>Streptophyta</taxon>
        <taxon>Embryophyta</taxon>
        <taxon>Tracheophyta</taxon>
        <taxon>Spermatophyta</taxon>
        <taxon>Magnoliopsida</taxon>
        <taxon>Liliopsida</taxon>
        <taxon>Poales</taxon>
        <taxon>Poaceae</taxon>
        <taxon>BOP clade</taxon>
        <taxon>Oryzoideae</taxon>
        <taxon>Oryzeae</taxon>
        <taxon>Oryzinae</taxon>
        <taxon>Oryza</taxon>
    </lineage>
</organism>
<dbReference type="AlphaFoldDB" id="J3MVP7"/>
<evidence type="ECO:0000313" key="4">
    <source>
        <dbReference type="Proteomes" id="UP000006038"/>
    </source>
</evidence>